<sequence>MSKEITADRTVVLQNRMVLDLVTAPSGGICAVLNETCCTYIPGETRDDHTVSEASAQLIEVRKGKVCSRMHTRARRPSLMAYLWTVVATAIENHDSFSYNISAVLFFTMYVYHSLHQKQ</sequence>
<dbReference type="Gene3D" id="1.10.287.210">
    <property type="match status" value="1"/>
</dbReference>
<reference evidence="14 15" key="1">
    <citation type="submission" date="2021-06" db="EMBL/GenBank/DDBJ databases">
        <authorList>
            <person name="Palmer J.M."/>
        </authorList>
    </citation>
    <scope>NUCLEOTIDE SEQUENCE [LARGE SCALE GENOMIC DNA]</scope>
    <source>
        <strain evidence="15">if_2019</strain>
        <tissue evidence="14">Muscle</tissue>
    </source>
</reference>
<dbReference type="Pfam" id="PF00429">
    <property type="entry name" value="TLV_coat"/>
    <property type="match status" value="1"/>
</dbReference>
<keyword evidence="11" id="KW-1015">Disulfide bond</keyword>
<keyword evidence="5" id="KW-0945">Host-virus interaction</keyword>
<evidence type="ECO:0000256" key="6">
    <source>
        <dbReference type="ARBA" id="ARBA00022692"/>
    </source>
</evidence>
<keyword evidence="10" id="KW-0564">Palmitate</keyword>
<evidence type="ECO:0000256" key="7">
    <source>
        <dbReference type="ARBA" id="ARBA00022870"/>
    </source>
</evidence>
<evidence type="ECO:0000256" key="9">
    <source>
        <dbReference type="ARBA" id="ARBA00023136"/>
    </source>
</evidence>
<evidence type="ECO:0000256" key="3">
    <source>
        <dbReference type="ARBA" id="ARBA00004563"/>
    </source>
</evidence>
<keyword evidence="6" id="KW-0812">Transmembrane</keyword>
<evidence type="ECO:0000256" key="10">
    <source>
        <dbReference type="ARBA" id="ARBA00023139"/>
    </source>
</evidence>
<dbReference type="PANTHER" id="PTHR10424:SF81">
    <property type="entry name" value="ERVV2 PROTEIN"/>
    <property type="match status" value="1"/>
</dbReference>
<protein>
    <submittedName>
        <fullName evidence="14">Uncharacterized protein</fullName>
    </submittedName>
</protein>
<comment type="caution">
    <text evidence="14">The sequence shown here is derived from an EMBL/GenBank/DDBJ whole genome shotgun (WGS) entry which is preliminary data.</text>
</comment>
<proteinExistence type="predicted"/>
<evidence type="ECO:0000313" key="14">
    <source>
        <dbReference type="EMBL" id="MEQ2257629.1"/>
    </source>
</evidence>
<comment type="subcellular location">
    <subcellularLocation>
        <location evidence="1">Host cell membrane</location>
        <topology evidence="1">Single-pass type I membrane protein</topology>
    </subcellularLocation>
    <subcellularLocation>
        <location evidence="2">Host endomembrane system</location>
        <topology evidence="2">Peripheral membrane protein</topology>
    </subcellularLocation>
    <subcellularLocation>
        <location evidence="3">Virion membrane</location>
        <topology evidence="3">Single-pass type I membrane protein</topology>
    </subcellularLocation>
</comment>
<dbReference type="InterPro" id="IPR018154">
    <property type="entry name" value="TLV/ENV_coat_polyprotein"/>
</dbReference>
<keyword evidence="13" id="KW-0449">Lipoprotein</keyword>
<keyword evidence="15" id="KW-1185">Reference proteome</keyword>
<evidence type="ECO:0000256" key="4">
    <source>
        <dbReference type="ARBA" id="ARBA00022511"/>
    </source>
</evidence>
<evidence type="ECO:0000256" key="11">
    <source>
        <dbReference type="ARBA" id="ARBA00023157"/>
    </source>
</evidence>
<evidence type="ECO:0000256" key="8">
    <source>
        <dbReference type="ARBA" id="ARBA00022989"/>
    </source>
</evidence>
<keyword evidence="8" id="KW-1133">Transmembrane helix</keyword>
<keyword evidence="4" id="KW-1032">Host cell membrane</keyword>
<accession>A0ABV0VK46</accession>
<evidence type="ECO:0000256" key="13">
    <source>
        <dbReference type="ARBA" id="ARBA00023288"/>
    </source>
</evidence>
<keyword evidence="7" id="KW-1043">Host membrane</keyword>
<dbReference type="PANTHER" id="PTHR10424">
    <property type="entry name" value="VIRAL ENVELOPE PROTEIN"/>
    <property type="match status" value="1"/>
</dbReference>
<dbReference type="EMBL" id="JAHRIQ010111833">
    <property type="protein sequence ID" value="MEQ2257629.1"/>
    <property type="molecule type" value="Genomic_DNA"/>
</dbReference>
<evidence type="ECO:0000313" key="15">
    <source>
        <dbReference type="Proteomes" id="UP001482620"/>
    </source>
</evidence>
<evidence type="ECO:0000256" key="5">
    <source>
        <dbReference type="ARBA" id="ARBA00022581"/>
    </source>
</evidence>
<keyword evidence="12" id="KW-0325">Glycoprotein</keyword>
<evidence type="ECO:0000256" key="1">
    <source>
        <dbReference type="ARBA" id="ARBA00004402"/>
    </source>
</evidence>
<dbReference type="Proteomes" id="UP001482620">
    <property type="component" value="Unassembled WGS sequence"/>
</dbReference>
<keyword evidence="9" id="KW-0472">Membrane</keyword>
<organism evidence="14 15">
    <name type="scientific">Ilyodon furcidens</name>
    <name type="common">goldbreast splitfin</name>
    <dbReference type="NCBI Taxonomy" id="33524"/>
    <lineage>
        <taxon>Eukaryota</taxon>
        <taxon>Metazoa</taxon>
        <taxon>Chordata</taxon>
        <taxon>Craniata</taxon>
        <taxon>Vertebrata</taxon>
        <taxon>Euteleostomi</taxon>
        <taxon>Actinopterygii</taxon>
        <taxon>Neopterygii</taxon>
        <taxon>Teleostei</taxon>
        <taxon>Neoteleostei</taxon>
        <taxon>Acanthomorphata</taxon>
        <taxon>Ovalentaria</taxon>
        <taxon>Atherinomorphae</taxon>
        <taxon>Cyprinodontiformes</taxon>
        <taxon>Goodeidae</taxon>
        <taxon>Ilyodon</taxon>
    </lineage>
</organism>
<evidence type="ECO:0000256" key="12">
    <source>
        <dbReference type="ARBA" id="ARBA00023180"/>
    </source>
</evidence>
<gene>
    <name evidence="14" type="ORF">ILYODFUR_036635</name>
</gene>
<name>A0ABV0VK46_9TELE</name>
<dbReference type="SUPFAM" id="SSF58069">
    <property type="entry name" value="Virus ectodomain"/>
    <property type="match status" value="1"/>
</dbReference>
<evidence type="ECO:0000256" key="2">
    <source>
        <dbReference type="ARBA" id="ARBA00004531"/>
    </source>
</evidence>